<dbReference type="Proteomes" id="UP000674179">
    <property type="component" value="Chromosome 20"/>
</dbReference>
<feature type="region of interest" description="Disordered" evidence="1">
    <location>
        <begin position="108"/>
        <end position="152"/>
    </location>
</feature>
<name>A0A836KWJ7_LEIEN</name>
<feature type="region of interest" description="Disordered" evidence="1">
    <location>
        <begin position="638"/>
        <end position="665"/>
    </location>
</feature>
<accession>A0A836KWJ7</accession>
<organism evidence="3 4">
    <name type="scientific">Leishmania enriettii</name>
    <dbReference type="NCBI Taxonomy" id="5663"/>
    <lineage>
        <taxon>Eukaryota</taxon>
        <taxon>Discoba</taxon>
        <taxon>Euglenozoa</taxon>
        <taxon>Kinetoplastea</taxon>
        <taxon>Metakinetoplastina</taxon>
        <taxon>Trypanosomatida</taxon>
        <taxon>Trypanosomatidae</taxon>
        <taxon>Leishmaniinae</taxon>
        <taxon>Leishmania</taxon>
    </lineage>
</organism>
<evidence type="ECO:0008006" key="5">
    <source>
        <dbReference type="Google" id="ProtNLM"/>
    </source>
</evidence>
<dbReference type="RefSeq" id="XP_067693511.1">
    <property type="nucleotide sequence ID" value="XM_067837512.1"/>
</dbReference>
<keyword evidence="4" id="KW-1185">Reference proteome</keyword>
<feature type="compositionally biased region" description="Basic residues" evidence="1">
    <location>
        <begin position="756"/>
        <end position="765"/>
    </location>
</feature>
<feature type="region of interest" description="Disordered" evidence="1">
    <location>
        <begin position="452"/>
        <end position="518"/>
    </location>
</feature>
<sequence>MHPTEGDCTEAIELVDDDYFPSHVDEAQLQQQQRRSSAAQNGDRPAPLDLAVISWREIEAYIYSDAAVLDVQSRSRIPIPSAAVRRRRWRLANCMRGQNPPITIPITDLSPSVRSNKAASPAVPQEATVSFTTDRQAAKVPPDACPPASLLSPPSAPFSPIASVSVNTAKAPQRGSSSQGTSEKTCVSAGESLRDARVPVGGSVKANGSHPPVVDPGAASAENTTQWRLVNAPYLTRGFASDMLTSECRQLLEELPTGTQMEDWSVFVVAATLSFYQRQAHAWASSWWTWSCELTGSGGPLLTGWLDAPGVCAAVDGGVLGMAGRVANASAHTTTAASAATSLLVGVLYALRILLLYLMYALRGGQRACAHLLMFEVSPTLPAKNSVIWTLATNHVWRLQVELVLASIAFILLLMCALVLMRYRNYSRTLSLWEAEMVPRYTAEVATRVPQMSVQQQRLRAPTSAAVSTGESLPASGSGGCGSGVVPMEAAPTPPRRRAGLLGESRTTRRRGAPDSFANSQDEALWHVNCECEANGGAASSTSSLRPLCESSDKGPADALIAHCSREQLRGSSRDRGAAAAPDCARSLGGSLVMLATASASLASLHASLPLPLASSRQLPGVSGSAWSSNDCSTAHAQRARSLPVTPTLTSPSVSDGPGSRALSWMGTVPPDVSVGTSSSTAKPRRVNATLRKRRLSSTAERVQLIPCPFGVSAAVNQDARAGGGLSIATGASPAFIRDASPELAAAITGDAVRARPHMHKKARGKGNTSVVRDER</sequence>
<evidence type="ECO:0000313" key="4">
    <source>
        <dbReference type="Proteomes" id="UP000674179"/>
    </source>
</evidence>
<comment type="caution">
    <text evidence="3">The sequence shown here is derived from an EMBL/GenBank/DDBJ whole genome shotgun (WGS) entry which is preliminary data.</text>
</comment>
<evidence type="ECO:0000256" key="2">
    <source>
        <dbReference type="SAM" id="Phobius"/>
    </source>
</evidence>
<dbReference type="KEGG" id="lenr:94173022"/>
<gene>
    <name evidence="3" type="ORF">CUR178_05833</name>
</gene>
<keyword evidence="2" id="KW-0812">Transmembrane</keyword>
<proteinExistence type="predicted"/>
<feature type="region of interest" description="Disordered" evidence="1">
    <location>
        <begin position="756"/>
        <end position="776"/>
    </location>
</feature>
<feature type="compositionally biased region" description="Polar residues" evidence="1">
    <location>
        <begin position="167"/>
        <end position="185"/>
    </location>
</feature>
<dbReference type="AlphaFoldDB" id="A0A836KWJ7"/>
<dbReference type="OrthoDB" id="268029at2759"/>
<evidence type="ECO:0000313" key="3">
    <source>
        <dbReference type="EMBL" id="KAG5480698.1"/>
    </source>
</evidence>
<feature type="compositionally biased region" description="Polar residues" evidence="1">
    <location>
        <begin position="767"/>
        <end position="776"/>
    </location>
</feature>
<feature type="transmembrane region" description="Helical" evidence="2">
    <location>
        <begin position="403"/>
        <end position="421"/>
    </location>
</feature>
<keyword evidence="2" id="KW-1133">Transmembrane helix</keyword>
<protein>
    <recommendedName>
        <fullName evidence="5">Transmembrane protein</fullName>
    </recommendedName>
</protein>
<dbReference type="GeneID" id="94173022"/>
<reference evidence="3 4" key="1">
    <citation type="submission" date="2021-02" db="EMBL/GenBank/DDBJ databases">
        <title>Leishmania (Mundinia) enrietti genome sequencing and assembly.</title>
        <authorList>
            <person name="Almutairi H."/>
            <person name="Gatherer D."/>
        </authorList>
    </citation>
    <scope>NUCLEOTIDE SEQUENCE [LARGE SCALE GENOMIC DNA]</scope>
    <source>
        <strain evidence="3">CUR178</strain>
    </source>
</reference>
<feature type="compositionally biased region" description="Polar residues" evidence="1">
    <location>
        <begin position="645"/>
        <end position="654"/>
    </location>
</feature>
<dbReference type="EMBL" id="JAFHKP010000020">
    <property type="protein sequence ID" value="KAG5480698.1"/>
    <property type="molecule type" value="Genomic_DNA"/>
</dbReference>
<keyword evidence="2" id="KW-0472">Membrane</keyword>
<evidence type="ECO:0000256" key="1">
    <source>
        <dbReference type="SAM" id="MobiDB-lite"/>
    </source>
</evidence>
<feature type="transmembrane region" description="Helical" evidence="2">
    <location>
        <begin position="339"/>
        <end position="360"/>
    </location>
</feature>
<feature type="compositionally biased region" description="Polar residues" evidence="1">
    <location>
        <begin position="109"/>
        <end position="118"/>
    </location>
</feature>
<feature type="region of interest" description="Disordered" evidence="1">
    <location>
        <begin position="167"/>
        <end position="187"/>
    </location>
</feature>